<dbReference type="RefSeq" id="WP_338536586.1">
    <property type="nucleotide sequence ID" value="NZ_AP028654.1"/>
</dbReference>
<proteinExistence type="predicted"/>
<dbReference type="AlphaFoldDB" id="A0AAU9EJX4"/>
<organism evidence="1 2">
    <name type="scientific">Helicovermis profundi</name>
    <dbReference type="NCBI Taxonomy" id="3065157"/>
    <lineage>
        <taxon>Bacteria</taxon>
        <taxon>Bacillati</taxon>
        <taxon>Bacillota</taxon>
        <taxon>Clostridia</taxon>
        <taxon>Helicovermis</taxon>
    </lineage>
</organism>
<keyword evidence="2" id="KW-1185">Reference proteome</keyword>
<evidence type="ECO:0000313" key="1">
    <source>
        <dbReference type="EMBL" id="BEP28259.1"/>
    </source>
</evidence>
<reference evidence="1 2" key="1">
    <citation type="submission" date="2023-08" db="EMBL/GenBank/DDBJ databases">
        <title>Helicovermis profunda gen. nov., sp. nov., a novel mesophilic, fermentative bacterium within the Bacillota from a deep-sea hydrothermal vent chimney.</title>
        <authorList>
            <person name="Miyazaki U."/>
            <person name="Mizutani D."/>
            <person name="Hashimoto Y."/>
            <person name="Tame A."/>
            <person name="Sawayama S."/>
            <person name="Miyazaki J."/>
            <person name="Takai K."/>
            <person name="Nakagawa S."/>
        </authorList>
    </citation>
    <scope>NUCLEOTIDE SEQUENCE [LARGE SCALE GENOMIC DNA]</scope>
    <source>
        <strain evidence="1 2">S502</strain>
    </source>
</reference>
<protein>
    <submittedName>
        <fullName evidence="1">Uncharacterized protein</fullName>
    </submittedName>
</protein>
<accession>A0AAU9EJX4</accession>
<gene>
    <name evidence="1" type="ORF">HLPR_05900</name>
</gene>
<dbReference type="EMBL" id="AP028654">
    <property type="protein sequence ID" value="BEP28259.1"/>
    <property type="molecule type" value="Genomic_DNA"/>
</dbReference>
<sequence>MGYFKETKINLPKELLEFNKNSKKSRRNLLMQHNFKNKKDESVKKAYENMAEINLSFAEMGMSSDLYSLEDYEGELEQNGSKE</sequence>
<dbReference type="KEGG" id="hprf:HLPR_05900"/>
<dbReference type="Proteomes" id="UP001321786">
    <property type="component" value="Chromosome"/>
</dbReference>
<evidence type="ECO:0000313" key="2">
    <source>
        <dbReference type="Proteomes" id="UP001321786"/>
    </source>
</evidence>
<name>A0AAU9EJX4_9FIRM</name>